<reference evidence="6" key="1">
    <citation type="submission" date="2017-01" db="EMBL/GenBank/DDBJ databases">
        <authorList>
            <person name="Varghese N."/>
            <person name="Submissions S."/>
        </authorList>
    </citation>
    <scope>NUCLEOTIDE SEQUENCE [LARGE SCALE GENOMIC DNA]</scope>
    <source>
        <strain evidence="6">DSM 46698</strain>
    </source>
</reference>
<dbReference type="Gene3D" id="2.60.40.10">
    <property type="entry name" value="Immunoglobulins"/>
    <property type="match status" value="1"/>
</dbReference>
<protein>
    <submittedName>
        <fullName evidence="5">Ligand-binding sensor domain-containing protein</fullName>
    </submittedName>
</protein>
<dbReference type="Gene3D" id="1.10.287.130">
    <property type="match status" value="1"/>
</dbReference>
<dbReference type="InterPro" id="IPR015943">
    <property type="entry name" value="WD40/YVTN_repeat-like_dom_sf"/>
</dbReference>
<evidence type="ECO:0000256" key="4">
    <source>
        <dbReference type="SAM" id="SignalP"/>
    </source>
</evidence>
<keyword evidence="3" id="KW-0812">Transmembrane</keyword>
<feature type="signal peptide" evidence="4">
    <location>
        <begin position="1"/>
        <end position="25"/>
    </location>
</feature>
<feature type="coiled-coil region" evidence="2">
    <location>
        <begin position="792"/>
        <end position="819"/>
    </location>
</feature>
<evidence type="ECO:0000256" key="2">
    <source>
        <dbReference type="SAM" id="Coils"/>
    </source>
</evidence>
<sequence length="890" mass="101189">MIAKQFLLTFAMKVIICLLSAQSHAQQLPIGKEGKLYMTRFYDNQNGLPQNTVFDIEKDDYGFLWIATEEGMVRFDGSTFQVFNRDNNPLVVSNLFYDVYRVEGEGVWAASDNSLVLFNKSAIKSIDARAVIKNDIIRSISKDQYGRLWVSTSGDHLYYLEKDQLLPFDEWVPVSGRRIQAIEAVGDLLIIGTNKGLYHLNLKNLTTKIVKGFEAMDIETIHPDGENYYFGTKGNGLFASYNSEIFSHPLNEYTKDTYFSNLSIDQDGVLYASTNNDGLFLLDQEFVQNIDIDNVDEDLILIVFNDEDNIWLGLSGGGLVHIKPASIKMLSKDIQLPKESIHPLYHHTNGDIFVGTYGAGFTHIKEEKSNVFSEKNGLASDFILSIYGRNDDLYLGTAGGLSKFQISTQKFIPIPEINNQIKGSVVTTIYRDLKNNIWILSNEGGVYILDQKNNLRSIAIPEKFSHTELNSIFEDSKGRIWISTFASGLICIANYQYQKDFQLPSAEHSNMIFSIYEDPEGSLWFGTEIGLAYFDEEKFKIVKPENGLKTKGLYALQPDDHGHLWMSSNFGLSSIPIEDLLAFKKSTDKRFLLRVKRYNQSHGMANPECNGNVFPSSIKLPNGSLWFPTIKGVAIVDPKNIIYDDQEIEIQIEGIRIGDLFLSENQKIIIPPGTFKFDIIFTSIDFEDPENTQYYYKFINKDMEYVPIGSGRVINLTSIESGNYTVEIVGYKSGKWSKPATISFSVESFFFESNAFKLLIALFTFLAGALSIFILRKISRGIKLEELVKERTKELEHSTSELQRALSNIEQQNLKLREITWQQSHIVRAPLTRIMGILHLLKNSDNFKHLNKSKEELLQELEDSLIEMDDIIRAIHKSSEKTEDNPNEQN</sequence>
<dbReference type="GO" id="GO:0000155">
    <property type="term" value="F:phosphorelay sensor kinase activity"/>
    <property type="evidence" value="ECO:0007669"/>
    <property type="project" value="TreeGrafter"/>
</dbReference>
<dbReference type="Pfam" id="PF07494">
    <property type="entry name" value="Reg_prop"/>
    <property type="match status" value="4"/>
</dbReference>
<keyword evidence="6" id="KW-1185">Reference proteome</keyword>
<gene>
    <name evidence="5" type="ORF">SAMN05421761_10916</name>
</gene>
<keyword evidence="3" id="KW-1133">Transmembrane helix</keyword>
<name>A0A1N7NAM1_9BACT</name>
<keyword evidence="3" id="KW-0472">Membrane</keyword>
<feature type="coiled-coil region" evidence="2">
    <location>
        <begin position="847"/>
        <end position="874"/>
    </location>
</feature>
<keyword evidence="1" id="KW-0597">Phosphoprotein</keyword>
<feature type="chain" id="PRO_5012207625" evidence="4">
    <location>
        <begin position="26"/>
        <end position="890"/>
    </location>
</feature>
<feature type="transmembrane region" description="Helical" evidence="3">
    <location>
        <begin position="755"/>
        <end position="775"/>
    </location>
</feature>
<dbReference type="Proteomes" id="UP000186026">
    <property type="component" value="Unassembled WGS sequence"/>
</dbReference>
<evidence type="ECO:0000313" key="6">
    <source>
        <dbReference type="Proteomes" id="UP000186026"/>
    </source>
</evidence>
<dbReference type="Gene3D" id="2.130.10.10">
    <property type="entry name" value="YVTN repeat-like/Quinoprotein amine dehydrogenase"/>
    <property type="match status" value="2"/>
</dbReference>
<accession>A0A1N7NAM1</accession>
<dbReference type="AlphaFoldDB" id="A0A1N7NAM1"/>
<dbReference type="RefSeq" id="WP_076501486.1">
    <property type="nucleotide sequence ID" value="NZ_FTOP01000009.1"/>
</dbReference>
<dbReference type="SUPFAM" id="SSF63829">
    <property type="entry name" value="Calcium-dependent phosphotriesterase"/>
    <property type="match status" value="3"/>
</dbReference>
<dbReference type="EMBL" id="FTOP01000009">
    <property type="protein sequence ID" value="SIS95249.1"/>
    <property type="molecule type" value="Genomic_DNA"/>
</dbReference>
<evidence type="ECO:0000313" key="5">
    <source>
        <dbReference type="EMBL" id="SIS95249.1"/>
    </source>
</evidence>
<keyword evidence="2" id="KW-0175">Coiled coil</keyword>
<dbReference type="PANTHER" id="PTHR43547:SF2">
    <property type="entry name" value="HYBRID SIGNAL TRANSDUCTION HISTIDINE KINASE C"/>
    <property type="match status" value="1"/>
</dbReference>
<evidence type="ECO:0000256" key="1">
    <source>
        <dbReference type="ARBA" id="ARBA00022553"/>
    </source>
</evidence>
<dbReference type="InterPro" id="IPR013783">
    <property type="entry name" value="Ig-like_fold"/>
</dbReference>
<dbReference type="PANTHER" id="PTHR43547">
    <property type="entry name" value="TWO-COMPONENT HISTIDINE KINASE"/>
    <property type="match status" value="1"/>
</dbReference>
<evidence type="ECO:0000256" key="3">
    <source>
        <dbReference type="SAM" id="Phobius"/>
    </source>
</evidence>
<dbReference type="STRING" id="529505.SAMN05421761_10916"/>
<dbReference type="OrthoDB" id="9806995at2"/>
<organism evidence="5 6">
    <name type="scientific">Belliella pelovolcani</name>
    <dbReference type="NCBI Taxonomy" id="529505"/>
    <lineage>
        <taxon>Bacteria</taxon>
        <taxon>Pseudomonadati</taxon>
        <taxon>Bacteroidota</taxon>
        <taxon>Cytophagia</taxon>
        <taxon>Cytophagales</taxon>
        <taxon>Cyclobacteriaceae</taxon>
        <taxon>Belliella</taxon>
    </lineage>
</organism>
<dbReference type="InterPro" id="IPR011110">
    <property type="entry name" value="Reg_prop"/>
</dbReference>
<keyword evidence="4" id="KW-0732">Signal</keyword>
<proteinExistence type="predicted"/>